<dbReference type="Proteomes" id="UP000000740">
    <property type="component" value="Chromosome 1"/>
</dbReference>
<proteinExistence type="predicted"/>
<dbReference type="InterPro" id="IPR013783">
    <property type="entry name" value="Ig-like_fold"/>
</dbReference>
<dbReference type="HOGENOM" id="CLU_026973_1_0_2"/>
<dbReference type="PANTHER" id="PTHR33608:SF6">
    <property type="entry name" value="BLL2464 PROTEIN"/>
    <property type="match status" value="1"/>
</dbReference>
<evidence type="ECO:0000313" key="3">
    <source>
        <dbReference type="EMBL" id="ACM56003.1"/>
    </source>
</evidence>
<reference evidence="3 4" key="1">
    <citation type="journal article" date="2016" name="Stand. Genomic Sci.">
        <title>Complete genome sequence of the Antarctic Halorubrum lacusprofundi type strain ACAM 34.</title>
        <authorList>
            <person name="Anderson I.J."/>
            <person name="DasSarma P."/>
            <person name="Lucas S."/>
            <person name="Copeland A."/>
            <person name="Lapidus A."/>
            <person name="Del Rio T.G."/>
            <person name="Tice H."/>
            <person name="Dalin E."/>
            <person name="Bruce D.C."/>
            <person name="Goodwin L."/>
            <person name="Pitluck S."/>
            <person name="Sims D."/>
            <person name="Brettin T.S."/>
            <person name="Detter J.C."/>
            <person name="Han C.S."/>
            <person name="Larimer F."/>
            <person name="Hauser L."/>
            <person name="Land M."/>
            <person name="Ivanova N."/>
            <person name="Richardson P."/>
            <person name="Cavicchioli R."/>
            <person name="DasSarma S."/>
            <person name="Woese C.R."/>
            <person name="Kyrpides N.C."/>
        </authorList>
    </citation>
    <scope>NUCLEOTIDE SEQUENCE [LARGE SCALE GENOMIC DNA]</scope>
    <source>
        <strain evidence="4">ATCC 49239 / DSM 5036 / JCM 8891 / ACAM 34</strain>
    </source>
</reference>
<feature type="region of interest" description="Disordered" evidence="1">
    <location>
        <begin position="355"/>
        <end position="387"/>
    </location>
</feature>
<feature type="domain" description="DUF58" evidence="2">
    <location>
        <begin position="245"/>
        <end position="356"/>
    </location>
</feature>
<evidence type="ECO:0000259" key="2">
    <source>
        <dbReference type="Pfam" id="PF01882"/>
    </source>
</evidence>
<dbReference type="InterPro" id="IPR002881">
    <property type="entry name" value="DUF58"/>
</dbReference>
<dbReference type="PANTHER" id="PTHR33608">
    <property type="entry name" value="BLL2464 PROTEIN"/>
    <property type="match status" value="1"/>
</dbReference>
<evidence type="ECO:0000313" key="4">
    <source>
        <dbReference type="Proteomes" id="UP000000740"/>
    </source>
</evidence>
<organism evidence="3 4">
    <name type="scientific">Halorubrum lacusprofundi (strain ATCC 49239 / DSM 5036 / JCM 8891 / ACAM 34)</name>
    <dbReference type="NCBI Taxonomy" id="416348"/>
    <lineage>
        <taxon>Archaea</taxon>
        <taxon>Methanobacteriati</taxon>
        <taxon>Methanobacteriota</taxon>
        <taxon>Stenosarchaea group</taxon>
        <taxon>Halobacteria</taxon>
        <taxon>Halobacteriales</taxon>
        <taxon>Haloferacaceae</taxon>
        <taxon>Halorubrum</taxon>
    </lineage>
</organism>
<dbReference type="Pfam" id="PF01882">
    <property type="entry name" value="DUF58"/>
    <property type="match status" value="1"/>
</dbReference>
<feature type="region of interest" description="Disordered" evidence="1">
    <location>
        <begin position="16"/>
        <end position="52"/>
    </location>
</feature>
<evidence type="ECO:0000256" key="1">
    <source>
        <dbReference type="SAM" id="MobiDB-lite"/>
    </source>
</evidence>
<dbReference type="GeneID" id="7401017"/>
<dbReference type="RefSeq" id="WP_012659641.1">
    <property type="nucleotide sequence ID" value="NC_012029.1"/>
</dbReference>
<dbReference type="Gene3D" id="2.60.40.10">
    <property type="entry name" value="Immunoglobulins"/>
    <property type="match status" value="1"/>
</dbReference>
<dbReference type="eggNOG" id="arCOG02742">
    <property type="taxonomic scope" value="Archaea"/>
</dbReference>
<sequence length="505" mass="53228">MTPDIAALRRCLGGSERPERTAVDGGSRWGSAARTDGGATAEPASETNRPSAVRWTGRWRGIAAVTLLAVAIGVLAKRPPLLLVGALTGAYVAYPRLTATPNPDLSVRREIDPASPADGEWVSVRTTITNEGDSALADVRVVDGPPAMLSVSDGSPRCATALLPGGEVTIRYELRARPGRHAFQPTTVLCRDASGSVEVELSLTAASSFECEAEIPTVPLRAQTGHHPGPLVTDDGGEGIEFHSVEEYRRGDPANRIDWRRYARTGELTSMTFRTERLAEVVVCVDARPASYRAADATEPHAVALAVDAAGRIGDALFDANHQVGLAGFGRHVCVLPTRNGPDHASRFHRRLATDPAFGLDPPETARTTDREGGTALPGSVAGDGPDGGWVTRGDGADGPDGAVPVDTQLSRIRAEIGANTQVVLITPLCDDEASRIAQRFESGGTAVRVVSPDVTTTETAGGRLARLERTHRLSMLRNAGIPVVDWTPTQPLGAAMAAVEGWGR</sequence>
<keyword evidence="4" id="KW-1185">Reference proteome</keyword>
<dbReference type="KEGG" id="hla:Hlac_0400"/>
<accession>B9LST8</accession>
<gene>
    <name evidence="3" type="ordered locus">Hlac_0400</name>
</gene>
<dbReference type="AlphaFoldDB" id="B9LST8"/>
<dbReference type="EMBL" id="CP001365">
    <property type="protein sequence ID" value="ACM56003.1"/>
    <property type="molecule type" value="Genomic_DNA"/>
</dbReference>
<protein>
    <recommendedName>
        <fullName evidence="2">DUF58 domain-containing protein</fullName>
    </recommendedName>
</protein>
<name>B9LST8_HALLT</name>